<feature type="region of interest" description="Disordered" evidence="7">
    <location>
        <begin position="368"/>
        <end position="420"/>
    </location>
</feature>
<dbReference type="SMART" id="SM00320">
    <property type="entry name" value="WD40"/>
    <property type="match status" value="5"/>
</dbReference>
<dbReference type="Gene3D" id="2.130.10.10">
    <property type="entry name" value="YVTN repeat-like/Quinoprotein amine dehydrogenase"/>
    <property type="match status" value="1"/>
</dbReference>
<evidence type="ECO:0000259" key="8">
    <source>
        <dbReference type="Pfam" id="PF24807"/>
    </source>
</evidence>
<keyword evidence="4" id="KW-0677">Repeat</keyword>
<dbReference type="InterPro" id="IPR015943">
    <property type="entry name" value="WD40/YVTN_repeat-like_dom_sf"/>
</dbReference>
<evidence type="ECO:0000256" key="6">
    <source>
        <dbReference type="ARBA" id="ARBA00023306"/>
    </source>
</evidence>
<accession>A0A419QGK9</accession>
<gene>
    <name evidence="9" type="ORF">CSKR_105762</name>
</gene>
<dbReference type="EMBL" id="NIRI02000042">
    <property type="protein sequence ID" value="KAG5448262.1"/>
    <property type="molecule type" value="Genomic_DNA"/>
</dbReference>
<dbReference type="GO" id="GO:1990757">
    <property type="term" value="F:ubiquitin ligase activator activity"/>
    <property type="evidence" value="ECO:0007669"/>
    <property type="project" value="TreeGrafter"/>
</dbReference>
<keyword evidence="9" id="KW-0808">Transferase</keyword>
<comment type="caution">
    <text evidence="9">The sequence shown here is derived from an EMBL/GenBank/DDBJ whole genome shotgun (WGS) entry which is preliminary data.</text>
</comment>
<evidence type="ECO:0000313" key="9">
    <source>
        <dbReference type="EMBL" id="KAG5448262.1"/>
    </source>
</evidence>
<feature type="domain" description="CDC20/Fizzy WD40" evidence="8">
    <location>
        <begin position="514"/>
        <end position="815"/>
    </location>
</feature>
<dbReference type="InParanoid" id="A0A419QGK9"/>
<dbReference type="Pfam" id="PF24807">
    <property type="entry name" value="WD40_CDC20-Fz"/>
    <property type="match status" value="1"/>
</dbReference>
<evidence type="ECO:0000256" key="4">
    <source>
        <dbReference type="ARBA" id="ARBA00022737"/>
    </source>
</evidence>
<dbReference type="GO" id="GO:0016740">
    <property type="term" value="F:transferase activity"/>
    <property type="evidence" value="ECO:0007669"/>
    <property type="project" value="UniProtKB-KW"/>
</dbReference>
<dbReference type="GO" id="GO:0031145">
    <property type="term" value="P:anaphase-promoting complex-dependent catabolic process"/>
    <property type="evidence" value="ECO:0007669"/>
    <property type="project" value="TreeGrafter"/>
</dbReference>
<sequence>MSQHQKTCCPKWIPLVSHQSSKGSLRPVVLPASECSNEGQLLLGKFRGSKPTSTSRLPLSRLGQPGSIPALVFPSGGMAARRRKDVTAERLFSFTQNRSVKSTCVRGSLSNEMAMTNAAEFAGNGFHASLPSHCLTSPASFPPFTYLCEESFSKKSVDWHMEHVTKSAQPMQCDQFIHFWLIISPKNHSMYFSNTDPVFPPDSGNVPKTYSNTNSTSHFAGVEHVPNHQSELFRIFNIVCITTALIQEELCRMRTRRLPFTIWRLRDLRALSYSLPAGMDFLTSIVTSDLDDIQWSFDCVREVGQTALNAASIAPFTFCHDSSTNSLPVHFARSLSEVSSGDGSLFRTLQDGGCSSGNSSVTTSVLLAKGRSSQKTPSRTPSRLPLTPCRMEGDRSLLNSRKTPGQSVKTPGGSSGRSLLEREGDRFIPNRVTTDLNRARHAIKDGLENAPPEDAEYRRAVSESLFGGDSVGTQILRYKSNFHNEVQSLPVKRASPPRKAVSKRVIPRAPEKVLDAPEIMDDFYLNILNWSANNILAVALNQEVYLWNASSGDIACLMSAGLDNEYVSCLSWSPDAPSVIAIGLSTGRVQLWNSETQSLLRTMRLDETDAAGRVPVVAWREHILTSGSRSGHIRHHDTRVARHEVGVSNFHSQEVCGLAWSPDKQFLASGANDNYVAIWSASATSRRDDPQPELTLADHHAAVKALAWCPWKNNLLCTGGGTADHKLRFWNATTGNCAKSVDVVAQVSGIIWNSEYRELLTSHGTPLNRLVVWRYPDISCVAELMEHQGRVLCVSSSPNNDMVASCGSDETLRIWHCFEVDNAKKRAEERNQRAATLTQYWFSRVFFIFNKPFLSSSFQAN</sequence>
<dbReference type="Proteomes" id="UP000286415">
    <property type="component" value="Unassembled WGS sequence"/>
</dbReference>
<dbReference type="InterPro" id="IPR036322">
    <property type="entry name" value="WD40_repeat_dom_sf"/>
</dbReference>
<keyword evidence="6" id="KW-0131">Cell cycle</keyword>
<dbReference type="PANTHER" id="PTHR19918:SF8">
    <property type="entry name" value="FI02843P"/>
    <property type="match status" value="1"/>
</dbReference>
<dbReference type="InterPro" id="IPR033010">
    <property type="entry name" value="Cdc20/Fizzy"/>
</dbReference>
<dbReference type="GO" id="GO:0005680">
    <property type="term" value="C:anaphase-promoting complex"/>
    <property type="evidence" value="ECO:0007669"/>
    <property type="project" value="TreeGrafter"/>
</dbReference>
<evidence type="ECO:0000256" key="3">
    <source>
        <dbReference type="ARBA" id="ARBA00022618"/>
    </source>
</evidence>
<name>A0A419QGK9_CLOSI</name>
<dbReference type="PANTHER" id="PTHR19918">
    <property type="entry name" value="CELL DIVISION CYCLE 20 CDC20 FIZZY -RELATED"/>
    <property type="match status" value="1"/>
</dbReference>
<evidence type="ECO:0000256" key="5">
    <source>
        <dbReference type="ARBA" id="ARBA00022776"/>
    </source>
</evidence>
<reference evidence="9 10" key="1">
    <citation type="journal article" date="2018" name="Biotechnol. Adv.">
        <title>Improved genomic resources and new bioinformatic workflow for the carcinogenic parasite Clonorchis sinensis: Biotechnological implications.</title>
        <authorList>
            <person name="Wang D."/>
            <person name="Korhonen P.K."/>
            <person name="Gasser R.B."/>
            <person name="Young N.D."/>
        </authorList>
    </citation>
    <scope>NUCLEOTIDE SEQUENCE [LARGE SCALE GENOMIC DNA]</scope>
    <source>
        <strain evidence="9">Cs-k2</strain>
    </source>
</reference>
<proteinExistence type="inferred from homology"/>
<feature type="compositionally biased region" description="Polar residues" evidence="7">
    <location>
        <begin position="397"/>
        <end position="409"/>
    </location>
</feature>
<evidence type="ECO:0000256" key="7">
    <source>
        <dbReference type="SAM" id="MobiDB-lite"/>
    </source>
</evidence>
<keyword evidence="10" id="KW-1185">Reference proteome</keyword>
<organism evidence="9 10">
    <name type="scientific">Clonorchis sinensis</name>
    <name type="common">Chinese liver fluke</name>
    <dbReference type="NCBI Taxonomy" id="79923"/>
    <lineage>
        <taxon>Eukaryota</taxon>
        <taxon>Metazoa</taxon>
        <taxon>Spiralia</taxon>
        <taxon>Lophotrochozoa</taxon>
        <taxon>Platyhelminthes</taxon>
        <taxon>Trematoda</taxon>
        <taxon>Digenea</taxon>
        <taxon>Opisthorchiida</taxon>
        <taxon>Opisthorchiata</taxon>
        <taxon>Opisthorchiidae</taxon>
        <taxon>Clonorchis</taxon>
    </lineage>
</organism>
<evidence type="ECO:0000256" key="2">
    <source>
        <dbReference type="ARBA" id="ARBA00022574"/>
    </source>
</evidence>
<comment type="similarity">
    <text evidence="1">Belongs to the WD repeat CDC20/Fizzy family.</text>
</comment>
<dbReference type="GO" id="GO:0051301">
    <property type="term" value="P:cell division"/>
    <property type="evidence" value="ECO:0007669"/>
    <property type="project" value="UniProtKB-KW"/>
</dbReference>
<dbReference type="OrthoDB" id="10263272at2759"/>
<evidence type="ECO:0000256" key="1">
    <source>
        <dbReference type="ARBA" id="ARBA00006445"/>
    </source>
</evidence>
<dbReference type="InterPro" id="IPR056150">
    <property type="entry name" value="WD40_CDC20-Fz"/>
</dbReference>
<feature type="compositionally biased region" description="Polar residues" evidence="7">
    <location>
        <begin position="368"/>
        <end position="381"/>
    </location>
</feature>
<dbReference type="PROSITE" id="PS50082">
    <property type="entry name" value="WD_REPEATS_2"/>
    <property type="match status" value="2"/>
</dbReference>
<dbReference type="STRING" id="79923.A0A419QGK9"/>
<dbReference type="FunCoup" id="A0A419QGK9">
    <property type="interactions" value="560"/>
</dbReference>
<keyword evidence="5" id="KW-0498">Mitosis</keyword>
<evidence type="ECO:0000313" key="10">
    <source>
        <dbReference type="Proteomes" id="UP000286415"/>
    </source>
</evidence>
<dbReference type="GO" id="GO:0010997">
    <property type="term" value="F:anaphase-promoting complex binding"/>
    <property type="evidence" value="ECO:0007669"/>
    <property type="project" value="InterPro"/>
</dbReference>
<dbReference type="SUPFAM" id="SSF50978">
    <property type="entry name" value="WD40 repeat-like"/>
    <property type="match status" value="1"/>
</dbReference>
<dbReference type="GO" id="GO:1905786">
    <property type="term" value="P:positive regulation of anaphase-promoting complex-dependent catabolic process"/>
    <property type="evidence" value="ECO:0007669"/>
    <property type="project" value="TreeGrafter"/>
</dbReference>
<dbReference type="InterPro" id="IPR001680">
    <property type="entry name" value="WD40_rpt"/>
</dbReference>
<dbReference type="AlphaFoldDB" id="A0A419QGK9"/>
<reference evidence="9 10" key="2">
    <citation type="journal article" date="2021" name="Genomics">
        <title>High-quality reference genome for Clonorchis sinensis.</title>
        <authorList>
            <person name="Young N.D."/>
            <person name="Stroehlein A.J."/>
            <person name="Kinkar L."/>
            <person name="Wang T."/>
            <person name="Sohn W.M."/>
            <person name="Chang B.C.H."/>
            <person name="Kaur P."/>
            <person name="Weisz D."/>
            <person name="Dudchenko O."/>
            <person name="Aiden E.L."/>
            <person name="Korhonen P.K."/>
            <person name="Gasser R.B."/>
        </authorList>
    </citation>
    <scope>NUCLEOTIDE SEQUENCE [LARGE SCALE GENOMIC DNA]</scope>
    <source>
        <strain evidence="9">Cs-k2</strain>
    </source>
</reference>
<protein>
    <submittedName>
        <fullName evidence="9">Ubiquitin-protein transferase activating protein</fullName>
    </submittedName>
</protein>
<keyword evidence="3" id="KW-0132">Cell division</keyword>
<dbReference type="PROSITE" id="PS50294">
    <property type="entry name" value="WD_REPEATS_REGION"/>
    <property type="match status" value="2"/>
</dbReference>
<keyword evidence="2" id="KW-0853">WD repeat</keyword>